<dbReference type="OrthoDB" id="9795306at2"/>
<feature type="domain" description="VOC" evidence="1">
    <location>
        <begin position="12"/>
        <end position="136"/>
    </location>
</feature>
<comment type="caution">
    <text evidence="2">The sequence shown here is derived from an EMBL/GenBank/DDBJ whole genome shotgun (WGS) entry which is preliminary data.</text>
</comment>
<dbReference type="PANTHER" id="PTHR34109">
    <property type="entry name" value="BNAUNNG04460D PROTEIN-RELATED"/>
    <property type="match status" value="1"/>
</dbReference>
<dbReference type="Proteomes" id="UP000316298">
    <property type="component" value="Unassembled WGS sequence"/>
</dbReference>
<dbReference type="PANTHER" id="PTHR34109:SF1">
    <property type="entry name" value="VOC DOMAIN-CONTAINING PROTEIN"/>
    <property type="match status" value="1"/>
</dbReference>
<dbReference type="RefSeq" id="WP_141855912.1">
    <property type="nucleotide sequence ID" value="NZ_BAAAKA010000028.1"/>
</dbReference>
<dbReference type="Pfam" id="PF00903">
    <property type="entry name" value="Glyoxalase"/>
    <property type="match status" value="1"/>
</dbReference>
<sequence>MTTNTVNPIPDGYHSLTPFIAVADGPKAIDFYTSVFGAEVISRQDLPDGRVAHAELKFGNSLLQLSDEMPQIGLRAPTGEWVHSSLVHYVPDVDKTYAKAIEAGATSVEAVQTFLTGDRFGTVIDPFGHRWAIMTRVDDVSREEAERRINEWLASGAAGVE</sequence>
<dbReference type="CDD" id="cd07246">
    <property type="entry name" value="VOC_like"/>
    <property type="match status" value="1"/>
</dbReference>
<dbReference type="EMBL" id="VFMM01000001">
    <property type="protein sequence ID" value="TQJ18564.1"/>
    <property type="molecule type" value="Genomic_DNA"/>
</dbReference>
<gene>
    <name evidence="2" type="ORF">FB475_2710</name>
</gene>
<accession>A0A542ETR0</accession>
<dbReference type="Gene3D" id="3.30.720.120">
    <property type="match status" value="1"/>
</dbReference>
<dbReference type="SUPFAM" id="SSF54593">
    <property type="entry name" value="Glyoxalase/Bleomycin resistance protein/Dihydroxybiphenyl dioxygenase"/>
    <property type="match status" value="1"/>
</dbReference>
<evidence type="ECO:0000313" key="2">
    <source>
        <dbReference type="EMBL" id="TQJ18564.1"/>
    </source>
</evidence>
<reference evidence="2 3" key="1">
    <citation type="submission" date="2019-06" db="EMBL/GenBank/DDBJ databases">
        <title>Sequencing the genomes of 1000 actinobacteria strains.</title>
        <authorList>
            <person name="Klenk H.-P."/>
        </authorList>
    </citation>
    <scope>NUCLEOTIDE SEQUENCE [LARGE SCALE GENOMIC DNA]</scope>
    <source>
        <strain evidence="2 3">DSM 17305</strain>
    </source>
</reference>
<organism evidence="2 3">
    <name type="scientific">Kribbella jejuensis</name>
    <dbReference type="NCBI Taxonomy" id="236068"/>
    <lineage>
        <taxon>Bacteria</taxon>
        <taxon>Bacillati</taxon>
        <taxon>Actinomycetota</taxon>
        <taxon>Actinomycetes</taxon>
        <taxon>Propionibacteriales</taxon>
        <taxon>Kribbellaceae</taxon>
        <taxon>Kribbella</taxon>
    </lineage>
</organism>
<keyword evidence="3" id="KW-1185">Reference proteome</keyword>
<proteinExistence type="predicted"/>
<dbReference type="InterPro" id="IPR037523">
    <property type="entry name" value="VOC_core"/>
</dbReference>
<dbReference type="InterPro" id="IPR004360">
    <property type="entry name" value="Glyas_Fos-R_dOase_dom"/>
</dbReference>
<dbReference type="Gene3D" id="3.30.720.110">
    <property type="match status" value="1"/>
</dbReference>
<name>A0A542ETR0_9ACTN</name>
<evidence type="ECO:0000259" key="1">
    <source>
        <dbReference type="PROSITE" id="PS51819"/>
    </source>
</evidence>
<dbReference type="PROSITE" id="PS51819">
    <property type="entry name" value="VOC"/>
    <property type="match status" value="1"/>
</dbReference>
<protein>
    <submittedName>
        <fullName evidence="2">Putative glyoxalase superfamily protein PhnB</fullName>
    </submittedName>
</protein>
<dbReference type="InterPro" id="IPR029068">
    <property type="entry name" value="Glyas_Bleomycin-R_OHBP_Dase"/>
</dbReference>
<dbReference type="AlphaFoldDB" id="A0A542ETR0"/>
<evidence type="ECO:0000313" key="3">
    <source>
        <dbReference type="Proteomes" id="UP000316298"/>
    </source>
</evidence>